<gene>
    <name evidence="3" type="ORF">EKO24_001935</name>
</gene>
<dbReference type="Pfam" id="PF00182">
    <property type="entry name" value="Glyco_hydro_19"/>
    <property type="match status" value="1"/>
</dbReference>
<protein>
    <submittedName>
        <fullName evidence="3">Glycoside hydrolase family 19 protein</fullName>
    </submittedName>
</protein>
<dbReference type="InterPro" id="IPR023346">
    <property type="entry name" value="Lysozyme-like_dom_sf"/>
</dbReference>
<dbReference type="RefSeq" id="WP_127027025.1">
    <property type="nucleotide sequence ID" value="NZ_RYFG02000010.1"/>
</dbReference>
<dbReference type="EMBL" id="RYFG02000010">
    <property type="protein sequence ID" value="TRX02552.1"/>
    <property type="molecule type" value="Genomic_DNA"/>
</dbReference>
<dbReference type="PANTHER" id="PTHR34408:SF1">
    <property type="entry name" value="GLYCOSYL HYDROLASE FAMILY 19 DOMAIN-CONTAINING PROTEIN HI_1415"/>
    <property type="match status" value="1"/>
</dbReference>
<keyword evidence="4" id="KW-1185">Reference proteome</keyword>
<dbReference type="GO" id="GO:0016787">
    <property type="term" value="F:hydrolase activity"/>
    <property type="evidence" value="ECO:0007669"/>
    <property type="project" value="UniProtKB-KW"/>
</dbReference>
<dbReference type="Gene3D" id="1.10.530.10">
    <property type="match status" value="1"/>
</dbReference>
<dbReference type="Pfam" id="PF01471">
    <property type="entry name" value="PG_binding_1"/>
    <property type="match status" value="1"/>
</dbReference>
<dbReference type="PANTHER" id="PTHR34408">
    <property type="entry name" value="FAMILY PROTEIN, PUTATIVE-RELATED"/>
    <property type="match status" value="1"/>
</dbReference>
<evidence type="ECO:0000313" key="3">
    <source>
        <dbReference type="EMBL" id="TRX02552.1"/>
    </source>
</evidence>
<organism evidence="3 4">
    <name type="scientific">Candidatus Methylobacter oryzae</name>
    <dbReference type="NCBI Taxonomy" id="2497749"/>
    <lineage>
        <taxon>Bacteria</taxon>
        <taxon>Pseudomonadati</taxon>
        <taxon>Pseudomonadota</taxon>
        <taxon>Gammaproteobacteria</taxon>
        <taxon>Methylococcales</taxon>
        <taxon>Methylococcaceae</taxon>
        <taxon>Methylobacter</taxon>
    </lineage>
</organism>
<sequence>MLLKKGSTGDDVKTLQARLGLTADGIFGPGTETAVKAWQTQNGLIADGIVGNSTWAALFPDSSTAASIATTETGSNVDSNLSSSLNALKGHIPDAVIAQIPAITELSNALRLAHFLAQCAHESAEFKVVQENLNYSADSLKNVFPKYFPEPLNETYASQPEKIASRVYANRMGNGDEASGDGYTFRGRGYIQLTGRSNYTAFGQSVGADTVADPDLVATEYPLASAAFFFDANKIWTICDGGATDAVITAVTQKVNGGTNGLADRTQYFKQYYALLS</sequence>
<accession>A0ABY3CFR7</accession>
<keyword evidence="3" id="KW-0378">Hydrolase</keyword>
<dbReference type="InterPro" id="IPR036365">
    <property type="entry name" value="PGBD-like_sf"/>
</dbReference>
<dbReference type="SUPFAM" id="SSF53955">
    <property type="entry name" value="Lysozyme-like"/>
    <property type="match status" value="1"/>
</dbReference>
<reference evidence="3 4" key="1">
    <citation type="journal article" date="2019" name="Antonie Van Leeuwenhoek">
        <title>Description of 'Ca. Methylobacter oryzae' KRF1, a novel species from the environmentally important Methylobacter clade 2.</title>
        <authorList>
            <person name="Khatri K."/>
            <person name="Mohite J.A."/>
            <person name="Pandit P.S."/>
            <person name="Bahulikar R."/>
            <person name="Rahalkar M.C."/>
        </authorList>
    </citation>
    <scope>NUCLEOTIDE SEQUENCE [LARGE SCALE GENOMIC DNA]</scope>
    <source>
        <strain evidence="3 4">KRF1</strain>
    </source>
</reference>
<dbReference type="InterPro" id="IPR002477">
    <property type="entry name" value="Peptidoglycan-bd-like"/>
</dbReference>
<feature type="domain" description="Peptidoglycan binding-like" evidence="2">
    <location>
        <begin position="8"/>
        <end position="58"/>
    </location>
</feature>
<evidence type="ECO:0000313" key="4">
    <source>
        <dbReference type="Proteomes" id="UP000733744"/>
    </source>
</evidence>
<dbReference type="SUPFAM" id="SSF47090">
    <property type="entry name" value="PGBD-like"/>
    <property type="match status" value="1"/>
</dbReference>
<evidence type="ECO:0000259" key="2">
    <source>
        <dbReference type="Pfam" id="PF01471"/>
    </source>
</evidence>
<dbReference type="Proteomes" id="UP000733744">
    <property type="component" value="Unassembled WGS sequence"/>
</dbReference>
<dbReference type="InterPro" id="IPR000726">
    <property type="entry name" value="Glyco_hydro_19_cat"/>
</dbReference>
<comment type="caution">
    <text evidence="3">The sequence shown here is derived from an EMBL/GenBank/DDBJ whole genome shotgun (WGS) entry which is preliminary data.</text>
</comment>
<proteinExistence type="predicted"/>
<evidence type="ECO:0000259" key="1">
    <source>
        <dbReference type="Pfam" id="PF00182"/>
    </source>
</evidence>
<dbReference type="InterPro" id="IPR052354">
    <property type="entry name" value="Cell_Wall_Dynamics_Protein"/>
</dbReference>
<name>A0ABY3CFR7_9GAMM</name>
<feature type="domain" description="Glycoside hydrolase family 19 catalytic" evidence="1">
    <location>
        <begin position="156"/>
        <end position="224"/>
    </location>
</feature>